<evidence type="ECO:0000313" key="2">
    <source>
        <dbReference type="Proteomes" id="UP000015500"/>
    </source>
</evidence>
<dbReference type="AlphaFoldDB" id="S5YYS4"/>
<organism evidence="1 2">
    <name type="scientific">Geobacillus genomosp. 3</name>
    <dbReference type="NCBI Taxonomy" id="1921421"/>
    <lineage>
        <taxon>Bacteria</taxon>
        <taxon>Bacillati</taxon>
        <taxon>Bacillota</taxon>
        <taxon>Bacilli</taxon>
        <taxon>Bacillales</taxon>
        <taxon>Anoxybacillaceae</taxon>
        <taxon>Geobacillus</taxon>
    </lineage>
</organism>
<dbReference type="PATRIC" id="fig|1345697.3.peg.1462"/>
<dbReference type="HOGENOM" id="CLU_2953932_0_0_9"/>
<dbReference type="STRING" id="1921421.M493_07705"/>
<reference evidence="1 2" key="1">
    <citation type="journal article" date="2014" name="Genome Announc.">
        <title>Complete Genome Sequence of the Thermophilic Polychlorinated Biphenyl Degrader Geobacillus sp. Strain JF8 (NBRC 109937).</title>
        <authorList>
            <person name="Shintani M."/>
            <person name="Ohtsubo Y."/>
            <person name="Fukuda K."/>
            <person name="Hosoyama A."/>
            <person name="Ohji S."/>
            <person name="Yamazoe A."/>
            <person name="Fujita N."/>
            <person name="Nagata Y."/>
            <person name="Tsuda M."/>
            <person name="Hatta T."/>
            <person name="Kimbara K."/>
        </authorList>
    </citation>
    <scope>NUCLEOTIDE SEQUENCE [LARGE SCALE GENOMIC DNA]</scope>
    <source>
        <strain evidence="1 2">JF8</strain>
    </source>
</reference>
<sequence>MGRANGTTRWLDDCTPRALEHFADELMAMAEQSADETRCRFYEGMGVAAKLIALRWEGK</sequence>
<dbReference type="Proteomes" id="UP000015500">
    <property type="component" value="Chromosome"/>
</dbReference>
<accession>S5YYS4</accession>
<dbReference type="KEGG" id="gjf:M493_07705"/>
<name>S5YYS4_GEOG3</name>
<dbReference type="EMBL" id="CP006254">
    <property type="protein sequence ID" value="AGT31824.1"/>
    <property type="molecule type" value="Genomic_DNA"/>
</dbReference>
<keyword evidence="2" id="KW-1185">Reference proteome</keyword>
<gene>
    <name evidence="1" type="ORF">M493_07705</name>
</gene>
<protein>
    <submittedName>
        <fullName evidence="1">Uncharacterized protein</fullName>
    </submittedName>
</protein>
<evidence type="ECO:0000313" key="1">
    <source>
        <dbReference type="EMBL" id="AGT31824.1"/>
    </source>
</evidence>
<proteinExistence type="predicted"/>
<dbReference type="OrthoDB" id="2080806at2"/>